<dbReference type="Proteomes" id="UP001320706">
    <property type="component" value="Unassembled WGS sequence"/>
</dbReference>
<name>A0ACC3S7M8_9PEZI</name>
<evidence type="ECO:0000313" key="2">
    <source>
        <dbReference type="Proteomes" id="UP001320706"/>
    </source>
</evidence>
<protein>
    <submittedName>
        <fullName evidence="1">Uncharacterized protein</fullName>
    </submittedName>
</protein>
<organism evidence="1 2">
    <name type="scientific">Zalaria obscura</name>
    <dbReference type="NCBI Taxonomy" id="2024903"/>
    <lineage>
        <taxon>Eukaryota</taxon>
        <taxon>Fungi</taxon>
        <taxon>Dikarya</taxon>
        <taxon>Ascomycota</taxon>
        <taxon>Pezizomycotina</taxon>
        <taxon>Dothideomycetes</taxon>
        <taxon>Dothideomycetidae</taxon>
        <taxon>Dothideales</taxon>
        <taxon>Zalariaceae</taxon>
        <taxon>Zalaria</taxon>
    </lineage>
</organism>
<gene>
    <name evidence="1" type="ORF">M8818_006126</name>
</gene>
<evidence type="ECO:0000313" key="1">
    <source>
        <dbReference type="EMBL" id="KAK8200810.1"/>
    </source>
</evidence>
<accession>A0ACC3S7M8</accession>
<comment type="caution">
    <text evidence="1">The sequence shown here is derived from an EMBL/GenBank/DDBJ whole genome shotgun (WGS) entry which is preliminary data.</text>
</comment>
<reference evidence="1" key="1">
    <citation type="submission" date="2024-02" db="EMBL/GenBank/DDBJ databases">
        <title>Metagenome Assembled Genome of Zalaria obscura JY119.</title>
        <authorList>
            <person name="Vighnesh L."/>
            <person name="Jagadeeshwari U."/>
            <person name="Venkata Ramana C."/>
            <person name="Sasikala C."/>
        </authorList>
    </citation>
    <scope>NUCLEOTIDE SEQUENCE</scope>
    <source>
        <strain evidence="1">JY119</strain>
    </source>
</reference>
<dbReference type="EMBL" id="JAMKPW020000038">
    <property type="protein sequence ID" value="KAK8200810.1"/>
    <property type="molecule type" value="Genomic_DNA"/>
</dbReference>
<sequence length="104" mass="11803">MFSFISTDGNTEPYNLSVTELRQQIYANLKVLYPQHKNIRVIVRGQIRGEVGMYAQAVVMVAREDDTHSVLLMADLVDDIHDVRKALMDLLMKTMGAEQLVGHK</sequence>
<keyword evidence="2" id="KW-1185">Reference proteome</keyword>
<proteinExistence type="predicted"/>